<evidence type="ECO:0000313" key="7">
    <source>
        <dbReference type="Proteomes" id="UP000637578"/>
    </source>
</evidence>
<comment type="caution">
    <text evidence="6">The sequence shown here is derived from an EMBL/GenBank/DDBJ whole genome shotgun (WGS) entry which is preliminary data.</text>
</comment>
<dbReference type="EMBL" id="BMMK01000001">
    <property type="protein sequence ID" value="GGM33373.1"/>
    <property type="molecule type" value="Genomic_DNA"/>
</dbReference>
<evidence type="ECO:0000256" key="4">
    <source>
        <dbReference type="SAM" id="MobiDB-lite"/>
    </source>
</evidence>
<dbReference type="Proteomes" id="UP000637578">
    <property type="component" value="Unassembled WGS sequence"/>
</dbReference>
<evidence type="ECO:0000313" key="6">
    <source>
        <dbReference type="EMBL" id="GGM33373.1"/>
    </source>
</evidence>
<dbReference type="RefSeq" id="WP_189052800.1">
    <property type="nucleotide sequence ID" value="NZ_BMMK01000001.1"/>
</dbReference>
<evidence type="ECO:0000259" key="5">
    <source>
        <dbReference type="Pfam" id="PF01494"/>
    </source>
</evidence>
<dbReference type="InterPro" id="IPR050641">
    <property type="entry name" value="RIFMO-like"/>
</dbReference>
<dbReference type="SUPFAM" id="SSF51905">
    <property type="entry name" value="FAD/NAD(P)-binding domain"/>
    <property type="match status" value="1"/>
</dbReference>
<dbReference type="Gene3D" id="3.50.50.60">
    <property type="entry name" value="FAD/NAD(P)-binding domain"/>
    <property type="match status" value="1"/>
</dbReference>
<dbReference type="InterPro" id="IPR002938">
    <property type="entry name" value="FAD-bd"/>
</dbReference>
<proteinExistence type="predicted"/>
<evidence type="ECO:0000256" key="3">
    <source>
        <dbReference type="ARBA" id="ARBA00022827"/>
    </source>
</evidence>
<keyword evidence="2" id="KW-0285">Flavoprotein</keyword>
<dbReference type="Pfam" id="PF01494">
    <property type="entry name" value="FAD_binding_3"/>
    <property type="match status" value="1"/>
</dbReference>
<dbReference type="PANTHER" id="PTHR43004">
    <property type="entry name" value="TRK SYSTEM POTASSIUM UPTAKE PROTEIN"/>
    <property type="match status" value="1"/>
</dbReference>
<dbReference type="PANTHER" id="PTHR43004:SF19">
    <property type="entry name" value="BINDING MONOOXYGENASE, PUTATIVE (JCVI)-RELATED"/>
    <property type="match status" value="1"/>
</dbReference>
<dbReference type="GO" id="GO:0016709">
    <property type="term" value="F:oxidoreductase activity, acting on paired donors, with incorporation or reduction of molecular oxygen, NAD(P)H as one donor, and incorporation of one atom of oxygen"/>
    <property type="evidence" value="ECO:0007669"/>
    <property type="project" value="UniProtKB-ARBA"/>
</dbReference>
<dbReference type="InterPro" id="IPR036188">
    <property type="entry name" value="FAD/NAD-bd_sf"/>
</dbReference>
<reference evidence="6" key="1">
    <citation type="journal article" date="2014" name="Int. J. Syst. Evol. Microbiol.">
        <title>Complete genome sequence of Corynebacterium casei LMG S-19264T (=DSM 44701T), isolated from a smear-ripened cheese.</title>
        <authorList>
            <consortium name="US DOE Joint Genome Institute (JGI-PGF)"/>
            <person name="Walter F."/>
            <person name="Albersmeier A."/>
            <person name="Kalinowski J."/>
            <person name="Ruckert C."/>
        </authorList>
    </citation>
    <scope>NUCLEOTIDE SEQUENCE</scope>
    <source>
        <strain evidence="6">CGMCC 4.5737</strain>
    </source>
</reference>
<name>A0A8J3FS57_9PSEU</name>
<keyword evidence="3" id="KW-0274">FAD</keyword>
<reference evidence="6" key="2">
    <citation type="submission" date="2020-09" db="EMBL/GenBank/DDBJ databases">
        <authorList>
            <person name="Sun Q."/>
            <person name="Zhou Y."/>
        </authorList>
    </citation>
    <scope>NUCLEOTIDE SEQUENCE</scope>
    <source>
        <strain evidence="6">CGMCC 4.5737</strain>
    </source>
</reference>
<dbReference type="Gene3D" id="3.40.30.120">
    <property type="match status" value="1"/>
</dbReference>
<gene>
    <name evidence="6" type="ORF">GCM10012275_01040</name>
</gene>
<dbReference type="GO" id="GO:0071949">
    <property type="term" value="F:FAD binding"/>
    <property type="evidence" value="ECO:0007669"/>
    <property type="project" value="InterPro"/>
</dbReference>
<comment type="cofactor">
    <cofactor evidence="1">
        <name>FAD</name>
        <dbReference type="ChEBI" id="CHEBI:57692"/>
    </cofactor>
</comment>
<sequence length="546" mass="59671">MGRARTSRTAKPVAKAAAAPTSGRARTGGTDFDVLIVGAGPTGLLAACELLRRRVRVRIIDRALEPMQAPKALSLWPRALDIMTDLGVGDAIRQASVRINAFSYFSNRRLLASFGFPPDLAARQLPQPETERVLTERLHSLGGKVERGVRLLCLDDLDFSPDIDATDGVTAVLEYGNGLVERARAPFVIGADGASSSVRGQLGVGFRGTTYEMAFALIDTRIKGSLPSDEIRYYQTPAGTLVVVPQPDSVFRFLSVMPEGGEMSVPMMQSIIDERGPRGVRITKPVWNTVFRVHARHATEFRRGRVFLIGDAAHVHSPAGGQGMNNGLQDAHNLAWKLASVIHGQSPSSLLPSYGPERLEATRRIVRDTDLQTRAWMAKGPAQIFLRDNAFRLLDRTGVVSRFYTPVMAGRRLSYTPVRETQRPGARTQCSLRQVLPGGVRIGTVLPRGLAVSHGISGPEADPLGWTIVALAPPNGFSWRRKINDLASRWSRVRVVTLSRDVARENAFCGRPGYYLVRPDGHVVAHGHERDLDRLETELGTVLLPG</sequence>
<keyword evidence="7" id="KW-1185">Reference proteome</keyword>
<evidence type="ECO:0000256" key="2">
    <source>
        <dbReference type="ARBA" id="ARBA00022630"/>
    </source>
</evidence>
<organism evidence="6 7">
    <name type="scientific">Longimycelium tulufanense</name>
    <dbReference type="NCBI Taxonomy" id="907463"/>
    <lineage>
        <taxon>Bacteria</taxon>
        <taxon>Bacillati</taxon>
        <taxon>Actinomycetota</taxon>
        <taxon>Actinomycetes</taxon>
        <taxon>Pseudonocardiales</taxon>
        <taxon>Pseudonocardiaceae</taxon>
        <taxon>Longimycelium</taxon>
    </lineage>
</organism>
<dbReference type="Gene3D" id="3.30.70.2450">
    <property type="match status" value="1"/>
</dbReference>
<dbReference type="AlphaFoldDB" id="A0A8J3FS57"/>
<feature type="region of interest" description="Disordered" evidence="4">
    <location>
        <begin position="1"/>
        <end position="25"/>
    </location>
</feature>
<feature type="compositionally biased region" description="Low complexity" evidence="4">
    <location>
        <begin position="10"/>
        <end position="20"/>
    </location>
</feature>
<feature type="domain" description="FAD-binding" evidence="5">
    <location>
        <begin position="32"/>
        <end position="368"/>
    </location>
</feature>
<protein>
    <submittedName>
        <fullName evidence="6">Oxygenase</fullName>
    </submittedName>
</protein>
<dbReference type="PRINTS" id="PR00420">
    <property type="entry name" value="RNGMNOXGNASE"/>
</dbReference>
<accession>A0A8J3FS57</accession>
<evidence type="ECO:0000256" key="1">
    <source>
        <dbReference type="ARBA" id="ARBA00001974"/>
    </source>
</evidence>